<dbReference type="Proteomes" id="UP000289821">
    <property type="component" value="Unassembled WGS sequence"/>
</dbReference>
<protein>
    <recommendedName>
        <fullName evidence="3">Membrane or secreted protein</fullName>
    </recommendedName>
</protein>
<sequence length="67" mass="7023">MKLLLITLVLLGLAFAGIAIKIWAKKDGKFAGTCASQNPYLNKSGEACGMCGKMPDEIGDCSTEKAS</sequence>
<dbReference type="RefSeq" id="WP_073100535.1">
    <property type="nucleotide sequence ID" value="NZ_QOVI01000004.1"/>
</dbReference>
<keyword evidence="2" id="KW-1185">Reference proteome</keyword>
<evidence type="ECO:0008006" key="3">
    <source>
        <dbReference type="Google" id="ProtNLM"/>
    </source>
</evidence>
<accession>A0A4Q0NUQ9</accession>
<evidence type="ECO:0000313" key="1">
    <source>
        <dbReference type="EMBL" id="RXG13944.1"/>
    </source>
</evidence>
<proteinExistence type="predicted"/>
<organism evidence="1 2">
    <name type="scientific">Leeuwenhoekiella aestuarii</name>
    <dbReference type="NCBI Taxonomy" id="2249426"/>
    <lineage>
        <taxon>Bacteria</taxon>
        <taxon>Pseudomonadati</taxon>
        <taxon>Bacteroidota</taxon>
        <taxon>Flavobacteriia</taxon>
        <taxon>Flavobacteriales</taxon>
        <taxon>Flavobacteriaceae</taxon>
        <taxon>Leeuwenhoekiella</taxon>
    </lineage>
</organism>
<gene>
    <name evidence="1" type="ORF">DSM04_10448</name>
</gene>
<evidence type="ECO:0000313" key="2">
    <source>
        <dbReference type="Proteomes" id="UP000289821"/>
    </source>
</evidence>
<dbReference type="EMBL" id="QOVI01000004">
    <property type="protein sequence ID" value="RXG13944.1"/>
    <property type="molecule type" value="Genomic_DNA"/>
</dbReference>
<dbReference type="OrthoDB" id="1452953at2"/>
<name>A0A4Q0NUQ9_9FLAO</name>
<reference evidence="1 2" key="1">
    <citation type="submission" date="2018-07" db="EMBL/GenBank/DDBJ databases">
        <title>Leeuwenhoekiella genomics.</title>
        <authorList>
            <person name="Tahon G."/>
            <person name="Willems A."/>
        </authorList>
    </citation>
    <scope>NUCLEOTIDE SEQUENCE [LARGE SCALE GENOMIC DNA]</scope>
    <source>
        <strain evidence="1 2">R-50232</strain>
    </source>
</reference>
<comment type="caution">
    <text evidence="1">The sequence shown here is derived from an EMBL/GenBank/DDBJ whole genome shotgun (WGS) entry which is preliminary data.</text>
</comment>
<dbReference type="AlphaFoldDB" id="A0A4Q0NUQ9"/>